<accession>A0A9Q1IS71</accession>
<protein>
    <submittedName>
        <fullName evidence="1">Uncharacterized protein</fullName>
    </submittedName>
</protein>
<keyword evidence="2" id="KW-1185">Reference proteome</keyword>
<gene>
    <name evidence="1" type="ORF">SKAU_G00229210</name>
</gene>
<evidence type="ECO:0000313" key="2">
    <source>
        <dbReference type="Proteomes" id="UP001152622"/>
    </source>
</evidence>
<evidence type="ECO:0000313" key="1">
    <source>
        <dbReference type="EMBL" id="KAJ8351445.1"/>
    </source>
</evidence>
<sequence length="55" mass="6381">MGERRGALPSRTMSRYRFRHSTDSSRMPCRVCMKSSTCCLRSSELNPALLSWDIR</sequence>
<name>A0A9Q1IS71_SYNKA</name>
<dbReference type="AlphaFoldDB" id="A0A9Q1IS71"/>
<dbReference type="EMBL" id="JAINUF010000008">
    <property type="protein sequence ID" value="KAJ8351445.1"/>
    <property type="molecule type" value="Genomic_DNA"/>
</dbReference>
<reference evidence="1" key="1">
    <citation type="journal article" date="2023" name="Science">
        <title>Genome structures resolve the early diversification of teleost fishes.</title>
        <authorList>
            <person name="Parey E."/>
            <person name="Louis A."/>
            <person name="Montfort J."/>
            <person name="Bouchez O."/>
            <person name="Roques C."/>
            <person name="Iampietro C."/>
            <person name="Lluch J."/>
            <person name="Castinel A."/>
            <person name="Donnadieu C."/>
            <person name="Desvignes T."/>
            <person name="Floi Bucao C."/>
            <person name="Jouanno E."/>
            <person name="Wen M."/>
            <person name="Mejri S."/>
            <person name="Dirks R."/>
            <person name="Jansen H."/>
            <person name="Henkel C."/>
            <person name="Chen W.J."/>
            <person name="Zahm M."/>
            <person name="Cabau C."/>
            <person name="Klopp C."/>
            <person name="Thompson A.W."/>
            <person name="Robinson-Rechavi M."/>
            <person name="Braasch I."/>
            <person name="Lecointre G."/>
            <person name="Bobe J."/>
            <person name="Postlethwait J.H."/>
            <person name="Berthelot C."/>
            <person name="Roest Crollius H."/>
            <person name="Guiguen Y."/>
        </authorList>
    </citation>
    <scope>NUCLEOTIDE SEQUENCE</scope>
    <source>
        <strain evidence="1">WJC10195</strain>
    </source>
</reference>
<dbReference type="Proteomes" id="UP001152622">
    <property type="component" value="Chromosome 8"/>
</dbReference>
<proteinExistence type="predicted"/>
<organism evidence="1 2">
    <name type="scientific">Synaphobranchus kaupii</name>
    <name type="common">Kaup's arrowtooth eel</name>
    <dbReference type="NCBI Taxonomy" id="118154"/>
    <lineage>
        <taxon>Eukaryota</taxon>
        <taxon>Metazoa</taxon>
        <taxon>Chordata</taxon>
        <taxon>Craniata</taxon>
        <taxon>Vertebrata</taxon>
        <taxon>Euteleostomi</taxon>
        <taxon>Actinopterygii</taxon>
        <taxon>Neopterygii</taxon>
        <taxon>Teleostei</taxon>
        <taxon>Anguilliformes</taxon>
        <taxon>Synaphobranchidae</taxon>
        <taxon>Synaphobranchus</taxon>
    </lineage>
</organism>
<comment type="caution">
    <text evidence="1">The sequence shown here is derived from an EMBL/GenBank/DDBJ whole genome shotgun (WGS) entry which is preliminary data.</text>
</comment>